<evidence type="ECO:0000256" key="5">
    <source>
        <dbReference type="SAM" id="Phobius"/>
    </source>
</evidence>
<dbReference type="GO" id="GO:0016020">
    <property type="term" value="C:membrane"/>
    <property type="evidence" value="ECO:0007669"/>
    <property type="project" value="UniProtKB-SubCell"/>
</dbReference>
<evidence type="ECO:0000313" key="7">
    <source>
        <dbReference type="EMBL" id="SEL67610.1"/>
    </source>
</evidence>
<dbReference type="STRING" id="407022.SAMN05661044_03074"/>
<evidence type="ECO:0000313" key="8">
    <source>
        <dbReference type="Proteomes" id="UP000199421"/>
    </source>
</evidence>
<keyword evidence="2 5" id="KW-0812">Transmembrane</keyword>
<evidence type="ECO:0000256" key="2">
    <source>
        <dbReference type="ARBA" id="ARBA00022692"/>
    </source>
</evidence>
<dbReference type="RefSeq" id="WP_093326231.1">
    <property type="nucleotide sequence ID" value="NZ_FOAF01000003.1"/>
</dbReference>
<evidence type="ECO:0000256" key="3">
    <source>
        <dbReference type="ARBA" id="ARBA00022989"/>
    </source>
</evidence>
<feature type="transmembrane region" description="Helical" evidence="5">
    <location>
        <begin position="74"/>
        <end position="94"/>
    </location>
</feature>
<proteinExistence type="predicted"/>
<protein>
    <submittedName>
        <fullName evidence="7">TM2 domain-containing protein</fullName>
    </submittedName>
</protein>
<feature type="transmembrane region" description="Helical" evidence="5">
    <location>
        <begin position="50"/>
        <end position="68"/>
    </location>
</feature>
<feature type="domain" description="TM2" evidence="6">
    <location>
        <begin position="52"/>
        <end position="94"/>
    </location>
</feature>
<dbReference type="EMBL" id="FOAF01000003">
    <property type="protein sequence ID" value="SEL67610.1"/>
    <property type="molecule type" value="Genomic_DNA"/>
</dbReference>
<sequence length="120" mass="13792">MNERKILIAIPDVTPDEMMHIMHVIKGLKEEDLDQFLFLYKGKRKSTQEIMIMTLIGFLGVAGIQRFMVKQTGMGIIFLLTLGFCYIGTIVDLVNHKKLANDHNQQMAVESIQLMNMYKT</sequence>
<organism evidence="7 8">
    <name type="scientific">Olivibacter domesticus</name>
    <name type="common">Pseudosphingobacterium domesticum</name>
    <dbReference type="NCBI Taxonomy" id="407022"/>
    <lineage>
        <taxon>Bacteria</taxon>
        <taxon>Pseudomonadati</taxon>
        <taxon>Bacteroidota</taxon>
        <taxon>Sphingobacteriia</taxon>
        <taxon>Sphingobacteriales</taxon>
        <taxon>Sphingobacteriaceae</taxon>
        <taxon>Olivibacter</taxon>
    </lineage>
</organism>
<dbReference type="Pfam" id="PF05154">
    <property type="entry name" value="TM2"/>
    <property type="match status" value="1"/>
</dbReference>
<gene>
    <name evidence="7" type="ORF">SAMN05661044_03074</name>
</gene>
<keyword evidence="8" id="KW-1185">Reference proteome</keyword>
<evidence type="ECO:0000259" key="6">
    <source>
        <dbReference type="Pfam" id="PF05154"/>
    </source>
</evidence>
<dbReference type="OrthoDB" id="9816361at2"/>
<name>A0A1H7S4R4_OLID1</name>
<comment type="subcellular location">
    <subcellularLocation>
        <location evidence="1">Membrane</location>
        <topology evidence="1">Multi-pass membrane protein</topology>
    </subcellularLocation>
</comment>
<accession>A0A1H7S4R4</accession>
<dbReference type="AlphaFoldDB" id="A0A1H7S4R4"/>
<evidence type="ECO:0000256" key="4">
    <source>
        <dbReference type="ARBA" id="ARBA00023136"/>
    </source>
</evidence>
<dbReference type="Proteomes" id="UP000199421">
    <property type="component" value="Unassembled WGS sequence"/>
</dbReference>
<dbReference type="InterPro" id="IPR007829">
    <property type="entry name" value="TM2"/>
</dbReference>
<evidence type="ECO:0000256" key="1">
    <source>
        <dbReference type="ARBA" id="ARBA00004141"/>
    </source>
</evidence>
<keyword evidence="3 5" id="KW-1133">Transmembrane helix</keyword>
<keyword evidence="4 5" id="KW-0472">Membrane</keyword>
<reference evidence="8" key="1">
    <citation type="submission" date="2016-10" db="EMBL/GenBank/DDBJ databases">
        <authorList>
            <person name="Varghese N."/>
            <person name="Submissions S."/>
        </authorList>
    </citation>
    <scope>NUCLEOTIDE SEQUENCE [LARGE SCALE GENOMIC DNA]</scope>
    <source>
        <strain evidence="8">DSM 18733</strain>
    </source>
</reference>